<dbReference type="AlphaFoldDB" id="A0A2G9UEB7"/>
<dbReference type="GO" id="GO:0003779">
    <property type="term" value="F:actin binding"/>
    <property type="evidence" value="ECO:0007669"/>
    <property type="project" value="UniProtKB-KW"/>
</dbReference>
<dbReference type="InterPro" id="IPR036872">
    <property type="entry name" value="CH_dom_sf"/>
</dbReference>
<dbReference type="Pfam" id="PF00307">
    <property type="entry name" value="CH"/>
    <property type="match status" value="1"/>
</dbReference>
<dbReference type="InterPro" id="IPR001589">
    <property type="entry name" value="Actinin_actin-bd_CS"/>
</dbReference>
<dbReference type="InterPro" id="IPR001715">
    <property type="entry name" value="CH_dom"/>
</dbReference>
<feature type="compositionally biased region" description="Basic and acidic residues" evidence="3">
    <location>
        <begin position="1023"/>
        <end position="1045"/>
    </location>
</feature>
<dbReference type="PANTHER" id="PTHR11915">
    <property type="entry name" value="SPECTRIN/FILAMIN RELATED CYTOSKELETAL PROTEIN"/>
    <property type="match status" value="1"/>
</dbReference>
<keyword evidence="6" id="KW-1185">Reference proteome</keyword>
<evidence type="ECO:0000256" key="1">
    <source>
        <dbReference type="ARBA" id="ARBA00022737"/>
    </source>
</evidence>
<evidence type="ECO:0000313" key="5">
    <source>
        <dbReference type="EMBL" id="PIO68082.1"/>
    </source>
</evidence>
<gene>
    <name evidence="5" type="ORF">TELCIR_10148</name>
</gene>
<evidence type="ECO:0000313" key="6">
    <source>
        <dbReference type="Proteomes" id="UP000230423"/>
    </source>
</evidence>
<dbReference type="PROSITE" id="PS50021">
    <property type="entry name" value="CH"/>
    <property type="match status" value="1"/>
</dbReference>
<dbReference type="EMBL" id="KZ347263">
    <property type="protein sequence ID" value="PIO68082.1"/>
    <property type="molecule type" value="Genomic_DNA"/>
</dbReference>
<dbReference type="SUPFAM" id="SSF47576">
    <property type="entry name" value="Calponin-homology domain, CH-domain"/>
    <property type="match status" value="1"/>
</dbReference>
<dbReference type="Proteomes" id="UP000230423">
    <property type="component" value="Unassembled WGS sequence"/>
</dbReference>
<dbReference type="OrthoDB" id="18740at2759"/>
<dbReference type="PROSITE" id="PS00020">
    <property type="entry name" value="ACTININ_2"/>
    <property type="match status" value="1"/>
</dbReference>
<evidence type="ECO:0000259" key="4">
    <source>
        <dbReference type="PROSITE" id="PS50021"/>
    </source>
</evidence>
<sequence length="1045" mass="121510">LKFSLSVSEVNAKNSGLELVNNNASDIADGNPRIVLGLIWQIILHFQKMKCDFAKSAKRFIGWKPADSFDFFIPAARKLNMRVENMDRDWKDGVMFNALVHRWKPDVVDMEKMYFRVRREFIEYRSLYNTIMATKLNYTIEELSLIQERWEIIRNNLEATAVNAEKRLPKPYSSLSVWTATGQSIINTPLNLPTENPQKCLVILQKMISEHNRHFIDMAAKMEELNTAADSGGLGGRPVAAEYVEPLRIRMTTLADEAPLKLATLKILYAHYTLLAYLQEIESKMRLWSSAESLQLLNRWLTEYSQLEKENPRSKCSHYIEDLRKTLASEPNTKLDGDSMMYFRVRREFIEYRSLYNTIMATKLNYTIEELSLIQERWEIIRNNLEATAVNAEKRLPKPYSSLSVWTATGQSIINTPLNLPTENPQKCLVILQKMISEHNRHFIDMAAKMEELNTAADSGGLGGRPVAAEYVEPLRIRMTTLADEAPLKLATLKILYAHYTLLAYLQEIDSKMRLWSSAESLQLLNRWLTEYSQLEKENPRSKCSHYIEDLRKMLASEPNTKLDGDSMEYVREVMTRAELILDRKESTDDEIRASLNDMADCEVVLRDWNSKRLTALRERWEAKRREFELWQTQMDRVQQIAATLERSQGLDPSIIVELQRIEESCDQMLMTDLAHSLRLAVRRLRVLLETSYEERLESLKMSGEEDCTVAHNIVQEVGEELVAFCPQLNERHIEARQVLSRKMELFRRLQNYYDAVKYLRNQNISWNTITVAQVPSVSTELRTLLERCDTEWQNDASQLRQELNGISGSFFELEFDRVPSVSTELRTLLERCDTEWQNDASQLREELNGISGSFFELEFDRVNEKLNLLTYEKDKLRDLMRIRLEYLDAVRDFIASADSSIDINQMATPSDSPHVLQDRMKQLCSDLEEKAKHLKQLQDPAEMIISDLTIPQLIKKFRWQLMGPEDDNTFSDSAHRFENLISRPMPSSDDPQQFLTITLELMRSEESESKAFDEMNELAISESDRSERDRLAASFKNRQEQRNV</sequence>
<name>A0A2G9UEB7_TELCI</name>
<accession>A0A2G9UEB7</accession>
<feature type="domain" description="Calponin-homology (CH)" evidence="4">
    <location>
        <begin position="1"/>
        <end position="47"/>
    </location>
</feature>
<protein>
    <recommendedName>
        <fullName evidence="4">Calponin-homology (CH) domain-containing protein</fullName>
    </recommendedName>
</protein>
<organism evidence="5 6">
    <name type="scientific">Teladorsagia circumcincta</name>
    <name type="common">Brown stomach worm</name>
    <name type="synonym">Ostertagia circumcincta</name>
    <dbReference type="NCBI Taxonomy" id="45464"/>
    <lineage>
        <taxon>Eukaryota</taxon>
        <taxon>Metazoa</taxon>
        <taxon>Ecdysozoa</taxon>
        <taxon>Nematoda</taxon>
        <taxon>Chromadorea</taxon>
        <taxon>Rhabditida</taxon>
        <taxon>Rhabditina</taxon>
        <taxon>Rhabditomorpha</taxon>
        <taxon>Strongyloidea</taxon>
        <taxon>Trichostrongylidae</taxon>
        <taxon>Teladorsagia</taxon>
    </lineage>
</organism>
<proteinExistence type="predicted"/>
<evidence type="ECO:0000256" key="2">
    <source>
        <dbReference type="ARBA" id="ARBA00023203"/>
    </source>
</evidence>
<keyword evidence="2" id="KW-0009">Actin-binding</keyword>
<evidence type="ECO:0000256" key="3">
    <source>
        <dbReference type="SAM" id="MobiDB-lite"/>
    </source>
</evidence>
<reference evidence="5 6" key="1">
    <citation type="submission" date="2015-09" db="EMBL/GenBank/DDBJ databases">
        <title>Draft genome of the parasitic nematode Teladorsagia circumcincta isolate WARC Sus (inbred).</title>
        <authorList>
            <person name="Mitreva M."/>
        </authorList>
    </citation>
    <scope>NUCLEOTIDE SEQUENCE [LARGE SCALE GENOMIC DNA]</scope>
    <source>
        <strain evidence="5 6">S</strain>
    </source>
</reference>
<keyword evidence="1" id="KW-0677">Repeat</keyword>
<dbReference type="Gene3D" id="1.10.418.10">
    <property type="entry name" value="Calponin-like domain"/>
    <property type="match status" value="2"/>
</dbReference>
<feature type="non-terminal residue" evidence="5">
    <location>
        <position position="1"/>
    </location>
</feature>
<feature type="region of interest" description="Disordered" evidence="3">
    <location>
        <begin position="1019"/>
        <end position="1045"/>
    </location>
</feature>